<keyword evidence="2" id="KW-1185">Reference proteome</keyword>
<reference evidence="1" key="1">
    <citation type="submission" date="2022-03" db="EMBL/GenBank/DDBJ databases">
        <title>Genomic analyses of argali, domestic sheep and their hybrids provide insights into chromosomal evolution, heterosis and genetic basis of agronomic traits.</title>
        <authorList>
            <person name="Li M."/>
        </authorList>
    </citation>
    <scope>NUCLEOTIDE SEQUENCE</scope>
    <source>
        <strain evidence="1">F1 hybrid</strain>
    </source>
</reference>
<evidence type="ECO:0000313" key="1">
    <source>
        <dbReference type="EMBL" id="KAI4585550.1"/>
    </source>
</evidence>
<evidence type="ECO:0000313" key="2">
    <source>
        <dbReference type="Proteomes" id="UP001057279"/>
    </source>
</evidence>
<dbReference type="Proteomes" id="UP001057279">
    <property type="component" value="Linkage Group LG04"/>
</dbReference>
<name>A0ACB9V7W2_9CETA</name>
<accession>A0ACB9V7W2</accession>
<protein>
    <submittedName>
        <fullName evidence="1">Uncharacterized protein</fullName>
    </submittedName>
</protein>
<proteinExistence type="predicted"/>
<gene>
    <name evidence="1" type="ORF">MJG53_005784</name>
</gene>
<comment type="caution">
    <text evidence="1">The sequence shown here is derived from an EMBL/GenBank/DDBJ whole genome shotgun (WGS) entry which is preliminary data.</text>
</comment>
<organism evidence="1 2">
    <name type="scientific">Ovis ammon polii x Ovis aries</name>
    <dbReference type="NCBI Taxonomy" id="2918886"/>
    <lineage>
        <taxon>Eukaryota</taxon>
        <taxon>Metazoa</taxon>
        <taxon>Chordata</taxon>
        <taxon>Craniata</taxon>
        <taxon>Vertebrata</taxon>
        <taxon>Euteleostomi</taxon>
        <taxon>Mammalia</taxon>
        <taxon>Eutheria</taxon>
        <taxon>Laurasiatheria</taxon>
        <taxon>Artiodactyla</taxon>
        <taxon>Ruminantia</taxon>
        <taxon>Pecora</taxon>
        <taxon>Bovidae</taxon>
        <taxon>Caprinae</taxon>
        <taxon>Ovis</taxon>
    </lineage>
</organism>
<dbReference type="EMBL" id="CM043029">
    <property type="protein sequence ID" value="KAI4585550.1"/>
    <property type="molecule type" value="Genomic_DNA"/>
</dbReference>
<sequence length="298" mass="33270">MRVKGMAIVLAVILCAAIVQGFPMFKGGRCLCIGPGVKAVKVADIEKVSIIYPTNNCDKTEVMQSELLQKYLQLQHHEQKWFSYFLPYPSDSESSATMKRNGEKRCLNPESKTIKNLLKAINKQRLAENLNKAVLEADWLGMRSALTLVEPGCTLQAGTVQSQGRSLGSLSGYFAAVRWLTECLRALCSTLHAGIPAIRNGRCSCINTSQGMIHPKSIKDLKQFAPSPTCEKIEIIATVKNGAQVCLNPDLPEVKELIKEWEKQVNQKKKQRKGKKYKKNKKVPKVKRSQRPSQKKTT</sequence>